<gene>
    <name evidence="1" type="ORF">Poly51_28960</name>
</gene>
<dbReference type="OrthoDB" id="281328at2"/>
<keyword evidence="2" id="KW-1185">Reference proteome</keyword>
<dbReference type="AlphaFoldDB" id="A0A5C6F9X8"/>
<evidence type="ECO:0000313" key="1">
    <source>
        <dbReference type="EMBL" id="TWU56976.1"/>
    </source>
</evidence>
<comment type="caution">
    <text evidence="1">The sequence shown here is derived from an EMBL/GenBank/DDBJ whole genome shotgun (WGS) entry which is preliminary data.</text>
</comment>
<evidence type="ECO:0000313" key="2">
    <source>
        <dbReference type="Proteomes" id="UP000318288"/>
    </source>
</evidence>
<evidence type="ECO:0008006" key="3">
    <source>
        <dbReference type="Google" id="ProtNLM"/>
    </source>
</evidence>
<organism evidence="1 2">
    <name type="scientific">Rubripirellula tenax</name>
    <dbReference type="NCBI Taxonomy" id="2528015"/>
    <lineage>
        <taxon>Bacteria</taxon>
        <taxon>Pseudomonadati</taxon>
        <taxon>Planctomycetota</taxon>
        <taxon>Planctomycetia</taxon>
        <taxon>Pirellulales</taxon>
        <taxon>Pirellulaceae</taxon>
        <taxon>Rubripirellula</taxon>
    </lineage>
</organism>
<dbReference type="Proteomes" id="UP000318288">
    <property type="component" value="Unassembled WGS sequence"/>
</dbReference>
<dbReference type="EMBL" id="SJPW01000003">
    <property type="protein sequence ID" value="TWU56976.1"/>
    <property type="molecule type" value="Genomic_DNA"/>
</dbReference>
<sequence length="86" mass="9571">MSHQELTDALASVHRELANADQLDPGDVERLQATMKEIEVAIQQRAKTDTSLSENVTDAATSFEESHPRLTMELGRIADMLQQMGF</sequence>
<dbReference type="RefSeq" id="WP_146458359.1">
    <property type="nucleotide sequence ID" value="NZ_SJPW01000003.1"/>
</dbReference>
<dbReference type="Pfam" id="PF14357">
    <property type="entry name" value="DUF4404"/>
    <property type="match status" value="1"/>
</dbReference>
<reference evidence="1 2" key="1">
    <citation type="submission" date="2019-02" db="EMBL/GenBank/DDBJ databases">
        <title>Deep-cultivation of Planctomycetes and their phenomic and genomic characterization uncovers novel biology.</title>
        <authorList>
            <person name="Wiegand S."/>
            <person name="Jogler M."/>
            <person name="Boedeker C."/>
            <person name="Pinto D."/>
            <person name="Vollmers J."/>
            <person name="Rivas-Marin E."/>
            <person name="Kohn T."/>
            <person name="Peeters S.H."/>
            <person name="Heuer A."/>
            <person name="Rast P."/>
            <person name="Oberbeckmann S."/>
            <person name="Bunk B."/>
            <person name="Jeske O."/>
            <person name="Meyerdierks A."/>
            <person name="Storesund J.E."/>
            <person name="Kallscheuer N."/>
            <person name="Luecker S."/>
            <person name="Lage O.M."/>
            <person name="Pohl T."/>
            <person name="Merkel B.J."/>
            <person name="Hornburger P."/>
            <person name="Mueller R.-W."/>
            <person name="Bruemmer F."/>
            <person name="Labrenz M."/>
            <person name="Spormann A.M."/>
            <person name="Op Den Camp H."/>
            <person name="Overmann J."/>
            <person name="Amann R."/>
            <person name="Jetten M.S.M."/>
            <person name="Mascher T."/>
            <person name="Medema M.H."/>
            <person name="Devos D.P."/>
            <person name="Kaster A.-K."/>
            <person name="Ovreas L."/>
            <person name="Rohde M."/>
            <person name="Galperin M.Y."/>
            <person name="Jogler C."/>
        </authorList>
    </citation>
    <scope>NUCLEOTIDE SEQUENCE [LARGE SCALE GENOMIC DNA]</scope>
    <source>
        <strain evidence="1 2">Poly51</strain>
    </source>
</reference>
<dbReference type="InterPro" id="IPR025516">
    <property type="entry name" value="DUF4404"/>
</dbReference>
<proteinExistence type="predicted"/>
<protein>
    <recommendedName>
        <fullName evidence="3">DUF4404 domain-containing protein</fullName>
    </recommendedName>
</protein>
<name>A0A5C6F9X8_9BACT</name>
<accession>A0A5C6F9X8</accession>